<feature type="region of interest" description="Disordered" evidence="7">
    <location>
        <begin position="201"/>
        <end position="234"/>
    </location>
</feature>
<dbReference type="OrthoDB" id="5086884at2759"/>
<evidence type="ECO:0000313" key="11">
    <source>
        <dbReference type="Proteomes" id="UP000191408"/>
    </source>
</evidence>
<dbReference type="InterPro" id="IPR050930">
    <property type="entry name" value="MFS_Vesicular_Transporter"/>
</dbReference>
<dbReference type="SUPFAM" id="SSF103473">
    <property type="entry name" value="MFS general substrate transporter"/>
    <property type="match status" value="1"/>
</dbReference>
<comment type="caution">
    <text evidence="10">The sequence shown here is derived from an EMBL/GenBank/DDBJ whole genome shotgun (WGS) entry which is preliminary data.</text>
</comment>
<feature type="transmembrane region" description="Helical" evidence="8">
    <location>
        <begin position="151"/>
        <end position="170"/>
    </location>
</feature>
<feature type="transmembrane region" description="Helical" evidence="8">
    <location>
        <begin position="329"/>
        <end position="347"/>
    </location>
</feature>
<evidence type="ECO:0000259" key="9">
    <source>
        <dbReference type="PROSITE" id="PS50850"/>
    </source>
</evidence>
<dbReference type="Proteomes" id="UP000191408">
    <property type="component" value="Unassembled WGS sequence"/>
</dbReference>
<proteinExistence type="inferred from homology"/>
<sequence>MEHPKSPSCRWRSSRSSIIACISIALFTDTFLYSFMVPILNRILEGLGNLDRDPQFYVSAVLAVHGLVSLFASPVIGHYSDKSPRKKRQLLLSLGGCLIGTALVAASRSLWIIFAGRCFQAIAGSGVWIVGLATVADAVGEEHIGKTMGIVMSFTSAGMISGPMISGLLLENVGYWAAWTVPFALLAVDLIARLIMLDPESSDDSSLRSLHLSSTSAPASPRETDETTLRDPDRLSKSTSADILDKEVQDLASPRAFYGFLLTDRRVLTALLITTISGSVMTSFNTTLPLHVEEVFGWGPSYTGLMFFCLEIGMVLGPVSGWIRDRFGVRNPAVLGMIAFAQLIWLLGVPGNESFPWASADTKGSAIYIFALIGIGAVSPFLTGIATFEVIAVVKQCQAENPSIFGPHGGLARALSMTDVAATVAMMAGPILSGTLHITVGYYYMNLIFGTSPERHR</sequence>
<dbReference type="PANTHER" id="PTHR23506:SF35">
    <property type="entry name" value="MAJOR FACILITATOR SUPERFAMILY (MFS) PROFILE DOMAIN-CONTAINING PROTEIN-RELATED"/>
    <property type="match status" value="1"/>
</dbReference>
<keyword evidence="3" id="KW-0813">Transport</keyword>
<evidence type="ECO:0000256" key="8">
    <source>
        <dbReference type="SAM" id="Phobius"/>
    </source>
</evidence>
<evidence type="ECO:0000256" key="4">
    <source>
        <dbReference type="ARBA" id="ARBA00022692"/>
    </source>
</evidence>
<protein>
    <recommendedName>
        <fullName evidence="9">Major facilitator superfamily (MFS) profile domain-containing protein</fullName>
    </recommendedName>
</protein>
<dbReference type="InterPro" id="IPR036259">
    <property type="entry name" value="MFS_trans_sf"/>
</dbReference>
<feature type="compositionally biased region" description="Low complexity" evidence="7">
    <location>
        <begin position="207"/>
        <end position="216"/>
    </location>
</feature>
<gene>
    <name evidence="10" type="ORF">PENPOL_c001G02135</name>
</gene>
<dbReference type="STRING" id="60169.A0A1V6P3B7"/>
<dbReference type="Gene3D" id="1.20.1250.20">
    <property type="entry name" value="MFS general substrate transporter like domains"/>
    <property type="match status" value="1"/>
</dbReference>
<evidence type="ECO:0000256" key="2">
    <source>
        <dbReference type="ARBA" id="ARBA00006829"/>
    </source>
</evidence>
<organism evidence="10 11">
    <name type="scientific">Penicillium polonicum</name>
    <dbReference type="NCBI Taxonomy" id="60169"/>
    <lineage>
        <taxon>Eukaryota</taxon>
        <taxon>Fungi</taxon>
        <taxon>Dikarya</taxon>
        <taxon>Ascomycota</taxon>
        <taxon>Pezizomycotina</taxon>
        <taxon>Eurotiomycetes</taxon>
        <taxon>Eurotiomycetidae</taxon>
        <taxon>Eurotiales</taxon>
        <taxon>Aspergillaceae</taxon>
        <taxon>Penicillium</taxon>
    </lineage>
</organism>
<evidence type="ECO:0000313" key="10">
    <source>
        <dbReference type="EMBL" id="OQD71106.1"/>
    </source>
</evidence>
<dbReference type="Pfam" id="PF07690">
    <property type="entry name" value="MFS_1"/>
    <property type="match status" value="1"/>
</dbReference>
<dbReference type="CDD" id="cd17325">
    <property type="entry name" value="MFS_MdtG_SLC18_like"/>
    <property type="match status" value="1"/>
</dbReference>
<feature type="domain" description="Major facilitator superfamily (MFS) profile" evidence="9">
    <location>
        <begin position="18"/>
        <end position="457"/>
    </location>
</feature>
<keyword evidence="4 8" id="KW-0812">Transmembrane</keyword>
<feature type="transmembrane region" description="Helical" evidence="8">
    <location>
        <begin position="91"/>
        <end position="113"/>
    </location>
</feature>
<keyword evidence="6 8" id="KW-0472">Membrane</keyword>
<feature type="transmembrane region" description="Helical" evidence="8">
    <location>
        <begin position="176"/>
        <end position="196"/>
    </location>
</feature>
<feature type="compositionally biased region" description="Basic and acidic residues" evidence="7">
    <location>
        <begin position="222"/>
        <end position="234"/>
    </location>
</feature>
<comment type="similarity">
    <text evidence="2">Belongs to the major facilitator superfamily. Vesicular transporter family.</text>
</comment>
<reference evidence="11" key="1">
    <citation type="journal article" date="2017" name="Nat. Microbiol.">
        <title>Global analysis of biosynthetic gene clusters reveals vast potential of secondary metabolite production in Penicillium species.</title>
        <authorList>
            <person name="Nielsen J.C."/>
            <person name="Grijseels S."/>
            <person name="Prigent S."/>
            <person name="Ji B."/>
            <person name="Dainat J."/>
            <person name="Nielsen K.F."/>
            <person name="Frisvad J.C."/>
            <person name="Workman M."/>
            <person name="Nielsen J."/>
        </authorList>
    </citation>
    <scope>NUCLEOTIDE SEQUENCE [LARGE SCALE GENOMIC DNA]</scope>
    <source>
        <strain evidence="11">IBT 4502</strain>
    </source>
</reference>
<dbReference type="InterPro" id="IPR011701">
    <property type="entry name" value="MFS"/>
</dbReference>
<feature type="transmembrane region" description="Helical" evidence="8">
    <location>
        <begin position="296"/>
        <end position="317"/>
    </location>
</feature>
<dbReference type="AlphaFoldDB" id="A0A1V6P3B7"/>
<keyword evidence="11" id="KW-1185">Reference proteome</keyword>
<comment type="subcellular location">
    <subcellularLocation>
        <location evidence="1">Membrane</location>
        <topology evidence="1">Multi-pass membrane protein</topology>
    </subcellularLocation>
</comment>
<dbReference type="EMBL" id="MDYM01000001">
    <property type="protein sequence ID" value="OQD71106.1"/>
    <property type="molecule type" value="Genomic_DNA"/>
</dbReference>
<dbReference type="GO" id="GO:0022857">
    <property type="term" value="F:transmembrane transporter activity"/>
    <property type="evidence" value="ECO:0007669"/>
    <property type="project" value="InterPro"/>
</dbReference>
<feature type="transmembrane region" description="Helical" evidence="8">
    <location>
        <begin position="367"/>
        <end position="394"/>
    </location>
</feature>
<name>A0A1V6P3B7_PENPO</name>
<evidence type="ECO:0000256" key="6">
    <source>
        <dbReference type="ARBA" id="ARBA00023136"/>
    </source>
</evidence>
<feature type="transmembrane region" description="Helical" evidence="8">
    <location>
        <begin position="56"/>
        <end position="79"/>
    </location>
</feature>
<feature type="transmembrane region" description="Helical" evidence="8">
    <location>
        <begin position="16"/>
        <end position="36"/>
    </location>
</feature>
<dbReference type="PANTHER" id="PTHR23506">
    <property type="entry name" value="GH10249P"/>
    <property type="match status" value="1"/>
</dbReference>
<dbReference type="GO" id="GO:0016020">
    <property type="term" value="C:membrane"/>
    <property type="evidence" value="ECO:0007669"/>
    <property type="project" value="UniProtKB-SubCell"/>
</dbReference>
<accession>A0A1V6P3B7</accession>
<feature type="transmembrane region" description="Helical" evidence="8">
    <location>
        <begin position="420"/>
        <end position="445"/>
    </location>
</feature>
<dbReference type="InterPro" id="IPR001958">
    <property type="entry name" value="Tet-R_TetA/multi-R_MdtG-like"/>
</dbReference>
<evidence type="ECO:0000256" key="5">
    <source>
        <dbReference type="ARBA" id="ARBA00022989"/>
    </source>
</evidence>
<evidence type="ECO:0000256" key="1">
    <source>
        <dbReference type="ARBA" id="ARBA00004141"/>
    </source>
</evidence>
<evidence type="ECO:0000256" key="7">
    <source>
        <dbReference type="SAM" id="MobiDB-lite"/>
    </source>
</evidence>
<dbReference type="PRINTS" id="PR01035">
    <property type="entry name" value="TCRTETA"/>
</dbReference>
<dbReference type="InterPro" id="IPR020846">
    <property type="entry name" value="MFS_dom"/>
</dbReference>
<evidence type="ECO:0000256" key="3">
    <source>
        <dbReference type="ARBA" id="ARBA00022448"/>
    </source>
</evidence>
<keyword evidence="5 8" id="KW-1133">Transmembrane helix</keyword>
<dbReference type="PROSITE" id="PS50850">
    <property type="entry name" value="MFS"/>
    <property type="match status" value="1"/>
</dbReference>